<organism evidence="1 2">
    <name type="scientific">Romanomermis culicivorax</name>
    <name type="common">Nematode worm</name>
    <dbReference type="NCBI Taxonomy" id="13658"/>
    <lineage>
        <taxon>Eukaryota</taxon>
        <taxon>Metazoa</taxon>
        <taxon>Ecdysozoa</taxon>
        <taxon>Nematoda</taxon>
        <taxon>Enoplea</taxon>
        <taxon>Dorylaimia</taxon>
        <taxon>Mermithida</taxon>
        <taxon>Mermithoidea</taxon>
        <taxon>Mermithidae</taxon>
        <taxon>Romanomermis</taxon>
    </lineage>
</organism>
<reference evidence="2" key="1">
    <citation type="submission" date="2022-11" db="UniProtKB">
        <authorList>
            <consortium name="WormBaseParasite"/>
        </authorList>
    </citation>
    <scope>IDENTIFICATION</scope>
</reference>
<name>A0A915JNS6_ROMCU</name>
<protein>
    <submittedName>
        <fullName evidence="2">Uncharacterized protein</fullName>
    </submittedName>
</protein>
<keyword evidence="1" id="KW-1185">Reference proteome</keyword>
<accession>A0A915JNS6</accession>
<dbReference type="WBParaSite" id="nRc.2.0.1.t27742-RA">
    <property type="protein sequence ID" value="nRc.2.0.1.t27742-RA"/>
    <property type="gene ID" value="nRc.2.0.1.g27742"/>
</dbReference>
<evidence type="ECO:0000313" key="1">
    <source>
        <dbReference type="Proteomes" id="UP000887565"/>
    </source>
</evidence>
<sequence>MESVGFETAATVVNDAQNRTPPPIRISPARAQPASPVFVVHGFYSEWPDHYRWWRLSLRRPSLTPGCTEFSLAALSTMAPFLCFAKALAGATVRTNELFIHNKIKSKPHRFCREDDGDEELGVTVGDIVVVF</sequence>
<proteinExistence type="predicted"/>
<dbReference type="Proteomes" id="UP000887565">
    <property type="component" value="Unplaced"/>
</dbReference>
<evidence type="ECO:0000313" key="2">
    <source>
        <dbReference type="WBParaSite" id="nRc.2.0.1.t27742-RA"/>
    </source>
</evidence>
<dbReference type="AlphaFoldDB" id="A0A915JNS6"/>